<reference evidence="13" key="2">
    <citation type="submission" date="2020-09" db="EMBL/GenBank/DDBJ databases">
        <authorList>
            <person name="Kikuchi T."/>
        </authorList>
    </citation>
    <scope>NUCLEOTIDE SEQUENCE</scope>
    <source>
        <strain evidence="13">Ka4C1</strain>
    </source>
</reference>
<sequence length="323" mass="37914">MKRVHSKCLSQDYYCHAYTAAWLWDWFRWTSVLAITLIIVFKSGGMWKKTNSYTEQPAVEFQSNCYVIFTQDNGDIFDYYFWSPFSELNEVQRDRLITPIVSVNENDVDGDGSVDNIVLEIRFSHPNSTFEVRSLSWMLFYKMSLNKRAIIQADGVLFHELRRPFALASYSLQSDLIFDQRKPLPSYGNYRFKQDIFSKFSDNPDQNETDVEFNYGSVSYQPFEIQRQSILANYSIKMGRKVDFWEAKGSEIPEELKLTFEFNVLPSNLVYETDAAELLKWLWIQVLAVFLVINYVFHRLTGIFIENGTFGTIPRSEKMIKLD</sequence>
<dbReference type="GO" id="GO:0032880">
    <property type="term" value="P:regulation of protein localization"/>
    <property type="evidence" value="ECO:0007669"/>
    <property type="project" value="TreeGrafter"/>
</dbReference>
<keyword evidence="8 12" id="KW-0472">Membrane</keyword>
<dbReference type="AlphaFoldDB" id="A0A1I7RJ22"/>
<dbReference type="Proteomes" id="UP000582659">
    <property type="component" value="Unassembled WGS sequence"/>
</dbReference>
<dbReference type="EMBL" id="CAJFCV020000004">
    <property type="protein sequence ID" value="CAG9119273.1"/>
    <property type="molecule type" value="Genomic_DNA"/>
</dbReference>
<evidence type="ECO:0000313" key="15">
    <source>
        <dbReference type="Proteomes" id="UP000659654"/>
    </source>
</evidence>
<name>A0A1I7RJ22_BURXY</name>
<feature type="transmembrane region" description="Helical" evidence="12">
    <location>
        <begin position="278"/>
        <end position="297"/>
    </location>
</feature>
<evidence type="ECO:0000256" key="4">
    <source>
        <dbReference type="ARBA" id="ARBA00022475"/>
    </source>
</evidence>
<comment type="function">
    <text evidence="11">Transmembrane component of the tectonic-like complex, a complex localized at the transition zone of primary cilia and acting as a barrier that prevents diffusion of transmembrane proteins between the cilia and plasma membranes. Required for ciliogenesis and sonic hedgehog/SHH signaling.</text>
</comment>
<evidence type="ECO:0000256" key="8">
    <source>
        <dbReference type="ARBA" id="ARBA00023136"/>
    </source>
</evidence>
<keyword evidence="7" id="KW-0969">Cilium</keyword>
<evidence type="ECO:0000256" key="5">
    <source>
        <dbReference type="ARBA" id="ARBA00022692"/>
    </source>
</evidence>
<evidence type="ECO:0000256" key="11">
    <source>
        <dbReference type="ARBA" id="ARBA00024803"/>
    </source>
</evidence>
<keyword evidence="9" id="KW-0325">Glycoprotein</keyword>
<dbReference type="InterPro" id="IPR019306">
    <property type="entry name" value="TMEM231"/>
</dbReference>
<keyword evidence="4" id="KW-1003">Cell membrane</keyword>
<evidence type="ECO:0000256" key="10">
    <source>
        <dbReference type="ARBA" id="ARBA00023273"/>
    </source>
</evidence>
<keyword evidence="5 12" id="KW-0812">Transmembrane</keyword>
<evidence type="ECO:0000256" key="6">
    <source>
        <dbReference type="ARBA" id="ARBA00022989"/>
    </source>
</evidence>
<keyword evidence="6 12" id="KW-1133">Transmembrane helix</keyword>
<gene>
    <name evidence="13" type="ORF">BXYJ_LOCUS10548</name>
</gene>
<organism evidence="14 16">
    <name type="scientific">Bursaphelenchus xylophilus</name>
    <name type="common">Pinewood nematode worm</name>
    <name type="synonym">Aphelenchoides xylophilus</name>
    <dbReference type="NCBI Taxonomy" id="6326"/>
    <lineage>
        <taxon>Eukaryota</taxon>
        <taxon>Metazoa</taxon>
        <taxon>Ecdysozoa</taxon>
        <taxon>Nematoda</taxon>
        <taxon>Chromadorea</taxon>
        <taxon>Rhabditida</taxon>
        <taxon>Tylenchina</taxon>
        <taxon>Tylenchomorpha</taxon>
        <taxon>Aphelenchoidea</taxon>
        <taxon>Aphelenchoididae</taxon>
        <taxon>Bursaphelenchus</taxon>
    </lineage>
</organism>
<comment type="similarity">
    <text evidence="2">Belongs to the TMEM231 family.</text>
</comment>
<evidence type="ECO:0000313" key="13">
    <source>
        <dbReference type="EMBL" id="CAD5228645.1"/>
    </source>
</evidence>
<evidence type="ECO:0000256" key="3">
    <source>
        <dbReference type="ARBA" id="ARBA00015087"/>
    </source>
</evidence>
<evidence type="ECO:0000256" key="12">
    <source>
        <dbReference type="SAM" id="Phobius"/>
    </source>
</evidence>
<dbReference type="Proteomes" id="UP000095284">
    <property type="component" value="Unplaced"/>
</dbReference>
<evidence type="ECO:0000313" key="16">
    <source>
        <dbReference type="WBParaSite" id="BXY_0070400.1"/>
    </source>
</evidence>
<dbReference type="Pfam" id="PF10149">
    <property type="entry name" value="TM231"/>
    <property type="match status" value="1"/>
</dbReference>
<dbReference type="GO" id="GO:0035869">
    <property type="term" value="C:ciliary transition zone"/>
    <property type="evidence" value="ECO:0007669"/>
    <property type="project" value="TreeGrafter"/>
</dbReference>
<keyword evidence="15" id="KW-1185">Reference proteome</keyword>
<dbReference type="PANTHER" id="PTHR14605:SF1">
    <property type="entry name" value="TRANSMEMBRANE PROTEIN 231"/>
    <property type="match status" value="1"/>
</dbReference>
<dbReference type="WBParaSite" id="BXY_0070400.1">
    <property type="protein sequence ID" value="BXY_0070400.1"/>
    <property type="gene ID" value="BXY_0070400"/>
</dbReference>
<protein>
    <recommendedName>
        <fullName evidence="3">Transmembrane protein 231</fullName>
    </recommendedName>
</protein>
<comment type="subcellular location">
    <subcellularLocation>
        <location evidence="1">Cell projection</location>
        <location evidence="1">Cilium membrane</location>
        <topology evidence="1">Multi-pass membrane protein</topology>
    </subcellularLocation>
</comment>
<evidence type="ECO:0000256" key="1">
    <source>
        <dbReference type="ARBA" id="ARBA00004272"/>
    </source>
</evidence>
<evidence type="ECO:0000256" key="9">
    <source>
        <dbReference type="ARBA" id="ARBA00023180"/>
    </source>
</evidence>
<dbReference type="GO" id="GO:0060170">
    <property type="term" value="C:ciliary membrane"/>
    <property type="evidence" value="ECO:0007669"/>
    <property type="project" value="UniProtKB-SubCell"/>
</dbReference>
<evidence type="ECO:0000256" key="2">
    <source>
        <dbReference type="ARBA" id="ARBA00009082"/>
    </source>
</evidence>
<dbReference type="PANTHER" id="PTHR14605">
    <property type="entry name" value="CHST5 PROTEIN"/>
    <property type="match status" value="1"/>
</dbReference>
<dbReference type="Proteomes" id="UP000659654">
    <property type="component" value="Unassembled WGS sequence"/>
</dbReference>
<dbReference type="GO" id="GO:0060271">
    <property type="term" value="P:cilium assembly"/>
    <property type="evidence" value="ECO:0007669"/>
    <property type="project" value="TreeGrafter"/>
</dbReference>
<dbReference type="OrthoDB" id="426438at2759"/>
<evidence type="ECO:0000313" key="14">
    <source>
        <dbReference type="Proteomes" id="UP000095284"/>
    </source>
</evidence>
<proteinExistence type="inferred from homology"/>
<reference evidence="16" key="1">
    <citation type="submission" date="2016-11" db="UniProtKB">
        <authorList>
            <consortium name="WormBaseParasite"/>
        </authorList>
    </citation>
    <scope>IDENTIFICATION</scope>
</reference>
<keyword evidence="10" id="KW-0966">Cell projection</keyword>
<accession>A0A1I7RJ22</accession>
<evidence type="ECO:0000256" key="7">
    <source>
        <dbReference type="ARBA" id="ARBA00023069"/>
    </source>
</evidence>
<dbReference type="EMBL" id="CAJFDI010000004">
    <property type="protein sequence ID" value="CAD5228645.1"/>
    <property type="molecule type" value="Genomic_DNA"/>
</dbReference>